<sequence>KIVDLNNPDPSKLDVQYKINAKTPAMKNRCQQEANHILQDLNERLIDIYTLGIMGNLYNAQQQVNGIYHRQGNLAGAYQTQLFSPISAFSQAFPDLQSNTKDALQINHGLQKDIQQSAQSSFQDNFNQLNSANNSLMQLIQAQSQSDHNQVALIKKLMTINQQAFNEQTQAFIKNIQQANQALTKAAQTTANQTSDTLVKQFTAYANTYTQEIKTLNQSLAQQKQQQTQQDQAILAKLHQQYGVDGNAPLTLGDFIKQNQPTLYDNLVKQAHDVTALQQQYAQLPFAQMPASVQAVLSNADKNTINQALQQINQANQTLNHQLSLSGSQQLQIKGNQSQMAQFNNLHNATKHTPAATQAITLPNINNMQGDTLTLQLPVGVTVDQQALRSSNVQVTQPQARTYQLKVEQNNGNVTLPLRFDGNSNGQTLATLTYQTVQPQVTANNHANTSSVTKQTRSFTLHFNLAEQMPSLKNASTKQQQLAELVGKWVAYYTDAATTAQNTVQRVQQNNINQVLAIPLDQPLQSLLSQVDAQNLQNEQQALQKINDNEKQMAQQKATYLQTLATISNNSRQNIKTAQTQLASLQALQTKFAQLQQASPTNAPDESHIAAMQALAQQLQSLAQNTRALQSTINNDTQQFNGVYANFDQLNNQLAQVQNGSKNLHNKSMNLQNAFKQELSRSGNFTQSFIRVLNAGYRNGVPNEKLLAFIANPIKGQSQVVVTAKTQSYSMTLWTLIITILALFMAYAMRNWQYFRKEQYFSRFKTRLSRQALQLGLLLGMSAIVGTIIAAVAQSQLPIIAANQLLWFVTVISMTMLTTLCAYLLLTYCGMLGMGILIAFFIIFIFVQVQSGTILTKFNVLDLISTPLLNVVMLQEQNVFLTLIMVVVLLIAGVLIGLFVPDKQSEVMNNAS</sequence>
<evidence type="ECO:0000313" key="3">
    <source>
        <dbReference type="EMBL" id="MBU3851953.1"/>
    </source>
</evidence>
<comment type="caution">
    <text evidence="3">The sequence shown here is derived from an EMBL/GenBank/DDBJ whole genome shotgun (WGS) entry which is preliminary data.</text>
</comment>
<feature type="coiled-coil region" evidence="1">
    <location>
        <begin position="612"/>
        <end position="667"/>
    </location>
</feature>
<keyword evidence="1" id="KW-0175">Coiled coil</keyword>
<evidence type="ECO:0000313" key="4">
    <source>
        <dbReference type="Proteomes" id="UP000777303"/>
    </source>
</evidence>
<evidence type="ECO:0000256" key="2">
    <source>
        <dbReference type="SAM" id="Phobius"/>
    </source>
</evidence>
<dbReference type="AlphaFoldDB" id="A0A948TJT3"/>
<proteinExistence type="predicted"/>
<name>A0A948TJT3_9LACO</name>
<organism evidence="3 4">
    <name type="scientific">Candidatus Paralactobacillus gallistercoris</name>
    <dbReference type="NCBI Taxonomy" id="2838724"/>
    <lineage>
        <taxon>Bacteria</taxon>
        <taxon>Bacillati</taxon>
        <taxon>Bacillota</taxon>
        <taxon>Bacilli</taxon>
        <taxon>Lactobacillales</taxon>
        <taxon>Lactobacillaceae</taxon>
        <taxon>Lactobacillus</taxon>
    </lineage>
</organism>
<keyword evidence="2" id="KW-1133">Transmembrane helix</keyword>
<reference evidence="3" key="1">
    <citation type="journal article" date="2021" name="PeerJ">
        <title>Extensive microbial diversity within the chicken gut microbiome revealed by metagenomics and culture.</title>
        <authorList>
            <person name="Gilroy R."/>
            <person name="Ravi A."/>
            <person name="Getino M."/>
            <person name="Pursley I."/>
            <person name="Horton D.L."/>
            <person name="Alikhan N.F."/>
            <person name="Baker D."/>
            <person name="Gharbi K."/>
            <person name="Hall N."/>
            <person name="Watson M."/>
            <person name="Adriaenssens E.M."/>
            <person name="Foster-Nyarko E."/>
            <person name="Jarju S."/>
            <person name="Secka A."/>
            <person name="Antonio M."/>
            <person name="Oren A."/>
            <person name="Chaudhuri R.R."/>
            <person name="La Ragione R."/>
            <person name="Hildebrand F."/>
            <person name="Pallen M.J."/>
        </authorList>
    </citation>
    <scope>NUCLEOTIDE SEQUENCE</scope>
    <source>
        <strain evidence="3">F6-6636</strain>
    </source>
</reference>
<dbReference type="Proteomes" id="UP000777303">
    <property type="component" value="Unassembled WGS sequence"/>
</dbReference>
<feature type="transmembrane region" description="Helical" evidence="2">
    <location>
        <begin position="838"/>
        <end position="860"/>
    </location>
</feature>
<reference evidence="3" key="2">
    <citation type="submission" date="2021-04" db="EMBL/GenBank/DDBJ databases">
        <authorList>
            <person name="Gilroy R."/>
        </authorList>
    </citation>
    <scope>NUCLEOTIDE SEQUENCE</scope>
    <source>
        <strain evidence="3">F6-6636</strain>
    </source>
</reference>
<protein>
    <recommendedName>
        <fullName evidence="5">Type VII secretion protein EsaA</fullName>
    </recommendedName>
</protein>
<feature type="transmembrane region" description="Helical" evidence="2">
    <location>
        <begin position="731"/>
        <end position="752"/>
    </location>
</feature>
<evidence type="ECO:0008006" key="5">
    <source>
        <dbReference type="Google" id="ProtNLM"/>
    </source>
</evidence>
<feature type="transmembrane region" description="Helical" evidence="2">
    <location>
        <begin position="805"/>
        <end position="826"/>
    </location>
</feature>
<feature type="coiled-coil region" evidence="1">
    <location>
        <begin position="533"/>
        <end position="588"/>
    </location>
</feature>
<keyword evidence="2" id="KW-0812">Transmembrane</keyword>
<feature type="transmembrane region" description="Helical" evidence="2">
    <location>
        <begin position="880"/>
        <end position="900"/>
    </location>
</feature>
<gene>
    <name evidence="3" type="ORF">H9901_04570</name>
</gene>
<keyword evidence="2" id="KW-0472">Membrane</keyword>
<feature type="transmembrane region" description="Helical" evidence="2">
    <location>
        <begin position="772"/>
        <end position="793"/>
    </location>
</feature>
<accession>A0A948TJT3</accession>
<feature type="non-terminal residue" evidence="3">
    <location>
        <position position="1"/>
    </location>
</feature>
<dbReference type="EMBL" id="JAHLFS010000056">
    <property type="protein sequence ID" value="MBU3851953.1"/>
    <property type="molecule type" value="Genomic_DNA"/>
</dbReference>
<feature type="coiled-coil region" evidence="1">
    <location>
        <begin position="173"/>
        <end position="226"/>
    </location>
</feature>
<evidence type="ECO:0000256" key="1">
    <source>
        <dbReference type="SAM" id="Coils"/>
    </source>
</evidence>